<dbReference type="SUPFAM" id="SSF50685">
    <property type="entry name" value="Barwin-like endoglucanases"/>
    <property type="match status" value="1"/>
</dbReference>
<accession>A0A8H6S8P0</accession>
<dbReference type="InterPro" id="IPR051477">
    <property type="entry name" value="Expansin_CellWall"/>
</dbReference>
<evidence type="ECO:0000256" key="6">
    <source>
        <dbReference type="SAM" id="SignalP"/>
    </source>
</evidence>
<feature type="compositionally biased region" description="Low complexity" evidence="5">
    <location>
        <begin position="180"/>
        <end position="205"/>
    </location>
</feature>
<dbReference type="RefSeq" id="XP_037216246.1">
    <property type="nucleotide sequence ID" value="XM_037366852.1"/>
</dbReference>
<evidence type="ECO:0000256" key="2">
    <source>
        <dbReference type="ARBA" id="ARBA00005592"/>
    </source>
</evidence>
<feature type="compositionally biased region" description="Acidic residues" evidence="5">
    <location>
        <begin position="109"/>
        <end position="121"/>
    </location>
</feature>
<organism evidence="7 8">
    <name type="scientific">Mycena indigotica</name>
    <dbReference type="NCBI Taxonomy" id="2126181"/>
    <lineage>
        <taxon>Eukaryota</taxon>
        <taxon>Fungi</taxon>
        <taxon>Dikarya</taxon>
        <taxon>Basidiomycota</taxon>
        <taxon>Agaricomycotina</taxon>
        <taxon>Agaricomycetes</taxon>
        <taxon>Agaricomycetidae</taxon>
        <taxon>Agaricales</taxon>
        <taxon>Marasmiineae</taxon>
        <taxon>Mycenaceae</taxon>
        <taxon>Mycena</taxon>
    </lineage>
</organism>
<protein>
    <submittedName>
        <fullName evidence="7">DPBB-1 domain-containing protein</fullName>
    </submittedName>
</protein>
<comment type="similarity">
    <text evidence="2">Belongs to the kiwellin family.</text>
</comment>
<keyword evidence="8" id="KW-1185">Reference proteome</keyword>
<dbReference type="InterPro" id="IPR039271">
    <property type="entry name" value="Kiwellin-like"/>
</dbReference>
<dbReference type="OrthoDB" id="623670at2759"/>
<dbReference type="GeneID" id="59349368"/>
<feature type="compositionally biased region" description="Low complexity" evidence="5">
    <location>
        <begin position="99"/>
        <end position="108"/>
    </location>
</feature>
<evidence type="ECO:0000256" key="4">
    <source>
        <dbReference type="ARBA" id="ARBA00022729"/>
    </source>
</evidence>
<sequence>MISLAFALLLTVASSSGHSLSARRHHARIAARATPPEGWATNYLEAYDDYHTRYLDIGCEGKHNTTFFDFCCHPLLATETLAKNRPACCAPGATAQCPSQTSGDSSNDNGDDDLEDCEDDQDSHNNQGQDDDGECEDEDDTPATTPPHTQATSKPISNPPHSQPPQATSKPPSNPPPKPTTSTPVKQTTTTPAESSTKTSTSSSNNNFITGGFGTWFTQGGVAGACGTVHQDTDLVVALPTKAYANGANCGRKVHIVDSSSGASAEAIVADECPTWQAQFFFASRRTLLMLNYYSTNDNCLDMSVSLFQKFVDLSVGEFSIKYQFLD</sequence>
<dbReference type="Gene3D" id="2.40.40.10">
    <property type="entry name" value="RlpA-like domain"/>
    <property type="match status" value="1"/>
</dbReference>
<feature type="region of interest" description="Disordered" evidence="5">
    <location>
        <begin position="92"/>
        <end position="205"/>
    </location>
</feature>
<evidence type="ECO:0000256" key="5">
    <source>
        <dbReference type="SAM" id="MobiDB-lite"/>
    </source>
</evidence>
<feature type="signal peptide" evidence="6">
    <location>
        <begin position="1"/>
        <end position="17"/>
    </location>
</feature>
<dbReference type="AlphaFoldDB" id="A0A8H6S8P0"/>
<dbReference type="InterPro" id="IPR036908">
    <property type="entry name" value="RlpA-like_sf"/>
</dbReference>
<dbReference type="PANTHER" id="PTHR31836:SF24">
    <property type="entry name" value="RLPA-LIKE PROTEIN DOUBLE-PSI BETA-BARREL DOMAIN-CONTAINING PROTEIN"/>
    <property type="match status" value="1"/>
</dbReference>
<evidence type="ECO:0000313" key="7">
    <source>
        <dbReference type="EMBL" id="KAF7294883.1"/>
    </source>
</evidence>
<comment type="subcellular location">
    <subcellularLocation>
        <location evidence="1">Secreted</location>
    </subcellularLocation>
</comment>
<reference evidence="7" key="1">
    <citation type="submission" date="2020-05" db="EMBL/GenBank/DDBJ databases">
        <title>Mycena genomes resolve the evolution of fungal bioluminescence.</title>
        <authorList>
            <person name="Tsai I.J."/>
        </authorList>
    </citation>
    <scope>NUCLEOTIDE SEQUENCE</scope>
    <source>
        <strain evidence="7">171206Taipei</strain>
    </source>
</reference>
<dbReference type="EMBL" id="JACAZF010000009">
    <property type="protein sequence ID" value="KAF7294883.1"/>
    <property type="molecule type" value="Genomic_DNA"/>
</dbReference>
<dbReference type="Pfam" id="PF24300">
    <property type="entry name" value="KWL1"/>
    <property type="match status" value="1"/>
</dbReference>
<gene>
    <name evidence="7" type="ORF">MIND_01026200</name>
</gene>
<proteinExistence type="inferred from homology"/>
<name>A0A8H6S8P0_9AGAR</name>
<comment type="caution">
    <text evidence="7">The sequence shown here is derived from an EMBL/GenBank/DDBJ whole genome shotgun (WGS) entry which is preliminary data.</text>
</comment>
<keyword evidence="4 6" id="KW-0732">Signal</keyword>
<evidence type="ECO:0000256" key="1">
    <source>
        <dbReference type="ARBA" id="ARBA00004613"/>
    </source>
</evidence>
<evidence type="ECO:0000313" key="8">
    <source>
        <dbReference type="Proteomes" id="UP000636479"/>
    </source>
</evidence>
<feature type="compositionally biased region" description="Acidic residues" evidence="5">
    <location>
        <begin position="129"/>
        <end position="141"/>
    </location>
</feature>
<feature type="chain" id="PRO_5034627228" evidence="6">
    <location>
        <begin position="18"/>
        <end position="327"/>
    </location>
</feature>
<keyword evidence="3" id="KW-0964">Secreted</keyword>
<dbReference type="GO" id="GO:0005576">
    <property type="term" value="C:extracellular region"/>
    <property type="evidence" value="ECO:0007669"/>
    <property type="project" value="UniProtKB-SubCell"/>
</dbReference>
<dbReference type="CDD" id="cd22191">
    <property type="entry name" value="DPBB_RlpA_EXP_N-like"/>
    <property type="match status" value="1"/>
</dbReference>
<dbReference type="Proteomes" id="UP000636479">
    <property type="component" value="Unassembled WGS sequence"/>
</dbReference>
<dbReference type="PANTHER" id="PTHR31836">
    <property type="match status" value="1"/>
</dbReference>
<evidence type="ECO:0000256" key="3">
    <source>
        <dbReference type="ARBA" id="ARBA00022525"/>
    </source>
</evidence>